<keyword evidence="4" id="KW-0112">Calmodulin-binding</keyword>
<dbReference type="AlphaFoldDB" id="K3WIP4"/>
<dbReference type="VEuPathDB" id="FungiDB:PYU1_G004825"/>
<comment type="subcellular location">
    <subcellularLocation>
        <location evidence="1">Cytoplasm</location>
    </subcellularLocation>
</comment>
<dbReference type="Gene3D" id="1.20.5.190">
    <property type="match status" value="3"/>
</dbReference>
<proteinExistence type="predicted"/>
<protein>
    <submittedName>
        <fullName evidence="5">Uncharacterized protein</fullName>
    </submittedName>
</protein>
<sequence>MMLASLPARHIEILQEMARHYESALVLQTRFRNWKQKEASLLFLSRRRLTRETRAAKRIQACTRRFLSWRRYLHLFALEKNMSKIVFVQAHVRGNFARREVRLVRFIMNINARLIQRGYHPHYVVRMRIRRVNALEIQRVYRGFLGRQVCKRMLYERKLEAARTIWNWYRKCKNHRGFRMRSLWLMQKVRAIQGQWRKYKRRSNFTRYLGYYRRNATMIQNIWRCALAKEFVRKKRIEMNRAALVIQRVFRGFAMREKVKTYRELANRQVTVIQSHWRRFRATQVYQYHRKCVVKAQKMARYEQKVRRFRGIARQALHKHRTEAAVRIQRHVRGWRGRKRALLYRKIRNARLACKGQNARQAVIRHALIQRGAAVVIQKWIRGVQARQKMLKIRKWRRFVAAKCIHRYMEEWIRLLRLRLKREAKIHASVNIQRVFRGYRGHVYFKAEKYRQESLKAAKLIQRVYRGFRGRCTYKQVRKEKMGAALLLQRAFRNRHARKIYEISQAMKALKAKEKYDRSILGWLDAKRNPMEELYRRAKLPREKAVLVALKEKWEANKVAEERAVRKFKREYNSVWDTADETIGNFYGVRRKLYGVTENVYASHREFMERKERHVKLKHELVDLHQRVQQFKAAIQEASTSRRMLDGNEVFELLKAHGLFLENVPARNQDDHE</sequence>
<dbReference type="EnsemblProtists" id="PYU1_T004836">
    <property type="protein sequence ID" value="PYU1_T004836"/>
    <property type="gene ID" value="PYU1_G004825"/>
</dbReference>
<accession>K3WIP4</accession>
<dbReference type="GO" id="GO:0000922">
    <property type="term" value="C:spindle pole"/>
    <property type="evidence" value="ECO:0007669"/>
    <property type="project" value="TreeGrafter"/>
</dbReference>
<evidence type="ECO:0000256" key="1">
    <source>
        <dbReference type="ARBA" id="ARBA00004496"/>
    </source>
</evidence>
<reference evidence="6" key="2">
    <citation type="submission" date="2010-04" db="EMBL/GenBank/DDBJ databases">
        <authorList>
            <person name="Buell R."/>
            <person name="Hamilton J."/>
            <person name="Hostetler J."/>
        </authorList>
    </citation>
    <scope>NUCLEOTIDE SEQUENCE [LARGE SCALE GENOMIC DNA]</scope>
    <source>
        <strain evidence="6">DAOM:BR144</strain>
    </source>
</reference>
<dbReference type="Proteomes" id="UP000019132">
    <property type="component" value="Unassembled WGS sequence"/>
</dbReference>
<dbReference type="PANTHER" id="PTHR22706">
    <property type="entry name" value="ASSEMBLY FACTOR FOR SPINDLE MICROTUBULES"/>
    <property type="match status" value="1"/>
</dbReference>
<dbReference type="HOGENOM" id="CLU_471346_0_0_1"/>
<dbReference type="PROSITE" id="PS50096">
    <property type="entry name" value="IQ"/>
    <property type="match status" value="7"/>
</dbReference>
<keyword evidence="2" id="KW-0963">Cytoplasm</keyword>
<organism evidence="5 6">
    <name type="scientific">Globisporangium ultimum (strain ATCC 200006 / CBS 805.95 / DAOM BR144)</name>
    <name type="common">Pythium ultimum</name>
    <dbReference type="NCBI Taxonomy" id="431595"/>
    <lineage>
        <taxon>Eukaryota</taxon>
        <taxon>Sar</taxon>
        <taxon>Stramenopiles</taxon>
        <taxon>Oomycota</taxon>
        <taxon>Peronosporomycetes</taxon>
        <taxon>Pythiales</taxon>
        <taxon>Pythiaceae</taxon>
        <taxon>Globisporangium</taxon>
    </lineage>
</organism>
<evidence type="ECO:0000256" key="4">
    <source>
        <dbReference type="ARBA" id="ARBA00022860"/>
    </source>
</evidence>
<dbReference type="InterPro" id="IPR051185">
    <property type="entry name" value="ASPM"/>
</dbReference>
<dbReference type="eggNOG" id="KOG1947">
    <property type="taxonomic scope" value="Eukaryota"/>
</dbReference>
<dbReference type="InParanoid" id="K3WIP4"/>
<dbReference type="GO" id="GO:0005516">
    <property type="term" value="F:calmodulin binding"/>
    <property type="evidence" value="ECO:0007669"/>
    <property type="project" value="UniProtKB-KW"/>
</dbReference>
<reference evidence="6" key="1">
    <citation type="journal article" date="2010" name="Genome Biol.">
        <title>Genome sequence of the necrotrophic plant pathogen Pythium ultimum reveals original pathogenicity mechanisms and effector repertoire.</title>
        <authorList>
            <person name="Levesque C.A."/>
            <person name="Brouwer H."/>
            <person name="Cano L."/>
            <person name="Hamilton J.P."/>
            <person name="Holt C."/>
            <person name="Huitema E."/>
            <person name="Raffaele S."/>
            <person name="Robideau G.P."/>
            <person name="Thines M."/>
            <person name="Win J."/>
            <person name="Zerillo M.M."/>
            <person name="Beakes G.W."/>
            <person name="Boore J.L."/>
            <person name="Busam D."/>
            <person name="Dumas B."/>
            <person name="Ferriera S."/>
            <person name="Fuerstenberg S.I."/>
            <person name="Gachon C.M."/>
            <person name="Gaulin E."/>
            <person name="Govers F."/>
            <person name="Grenville-Briggs L."/>
            <person name="Horner N."/>
            <person name="Hostetler J."/>
            <person name="Jiang R.H."/>
            <person name="Johnson J."/>
            <person name="Krajaejun T."/>
            <person name="Lin H."/>
            <person name="Meijer H.J."/>
            <person name="Moore B."/>
            <person name="Morris P."/>
            <person name="Phuntmart V."/>
            <person name="Puiu D."/>
            <person name="Shetty J."/>
            <person name="Stajich J.E."/>
            <person name="Tripathy S."/>
            <person name="Wawra S."/>
            <person name="van West P."/>
            <person name="Whitty B.R."/>
            <person name="Coutinho P.M."/>
            <person name="Henrissat B."/>
            <person name="Martin F."/>
            <person name="Thomas P.D."/>
            <person name="Tyler B.M."/>
            <person name="De Vries R.P."/>
            <person name="Kamoun S."/>
            <person name="Yandell M."/>
            <person name="Tisserat N."/>
            <person name="Buell C.R."/>
        </authorList>
    </citation>
    <scope>NUCLEOTIDE SEQUENCE</scope>
    <source>
        <strain evidence="6">DAOM:BR144</strain>
    </source>
</reference>
<dbReference type="GO" id="GO:0051295">
    <property type="term" value="P:establishment of meiotic spindle localization"/>
    <property type="evidence" value="ECO:0007669"/>
    <property type="project" value="TreeGrafter"/>
</dbReference>
<dbReference type="InterPro" id="IPR000048">
    <property type="entry name" value="IQ_motif_EF-hand-BS"/>
</dbReference>
<dbReference type="SMART" id="SM00015">
    <property type="entry name" value="IQ"/>
    <property type="match status" value="11"/>
</dbReference>
<evidence type="ECO:0000313" key="5">
    <source>
        <dbReference type="EnsemblProtists" id="PYU1_T004836"/>
    </source>
</evidence>
<dbReference type="GO" id="GO:0000278">
    <property type="term" value="P:mitotic cell cycle"/>
    <property type="evidence" value="ECO:0007669"/>
    <property type="project" value="TreeGrafter"/>
</dbReference>
<dbReference type="PANTHER" id="PTHR22706:SF1">
    <property type="entry name" value="ASSEMBLY FACTOR FOR SPINDLE MICROTUBULES"/>
    <property type="match status" value="1"/>
</dbReference>
<evidence type="ECO:0000256" key="3">
    <source>
        <dbReference type="ARBA" id="ARBA00022737"/>
    </source>
</evidence>
<evidence type="ECO:0000313" key="6">
    <source>
        <dbReference type="Proteomes" id="UP000019132"/>
    </source>
</evidence>
<keyword evidence="6" id="KW-1185">Reference proteome</keyword>
<dbReference type="GO" id="GO:0007051">
    <property type="term" value="P:spindle organization"/>
    <property type="evidence" value="ECO:0007669"/>
    <property type="project" value="TreeGrafter"/>
</dbReference>
<dbReference type="Pfam" id="PF00612">
    <property type="entry name" value="IQ"/>
    <property type="match status" value="7"/>
</dbReference>
<dbReference type="GO" id="GO:0005737">
    <property type="term" value="C:cytoplasm"/>
    <property type="evidence" value="ECO:0007669"/>
    <property type="project" value="UniProtKB-SubCell"/>
</dbReference>
<reference evidence="5" key="3">
    <citation type="submission" date="2015-02" db="UniProtKB">
        <authorList>
            <consortium name="EnsemblProtists"/>
        </authorList>
    </citation>
    <scope>IDENTIFICATION</scope>
    <source>
        <strain evidence="5">DAOM BR144</strain>
    </source>
</reference>
<dbReference type="OMA" id="MARHYES"/>
<dbReference type="EMBL" id="GL376564">
    <property type="status" value="NOT_ANNOTATED_CDS"/>
    <property type="molecule type" value="Genomic_DNA"/>
</dbReference>
<name>K3WIP4_GLOUD</name>
<keyword evidence="3" id="KW-0677">Repeat</keyword>
<dbReference type="STRING" id="431595.K3WIP4"/>
<evidence type="ECO:0000256" key="2">
    <source>
        <dbReference type="ARBA" id="ARBA00022490"/>
    </source>
</evidence>